<feature type="transmembrane region" description="Helical" evidence="1">
    <location>
        <begin position="892"/>
        <end position="913"/>
    </location>
</feature>
<keyword evidence="1" id="KW-0812">Transmembrane</keyword>
<feature type="transmembrane region" description="Helical" evidence="1">
    <location>
        <begin position="57"/>
        <end position="79"/>
    </location>
</feature>
<feature type="domain" description="DUF6535" evidence="2">
    <location>
        <begin position="734"/>
        <end position="885"/>
    </location>
</feature>
<evidence type="ECO:0000259" key="2">
    <source>
        <dbReference type="Pfam" id="PF20153"/>
    </source>
</evidence>
<dbReference type="InterPro" id="IPR045338">
    <property type="entry name" value="DUF6535"/>
</dbReference>
<keyword evidence="1" id="KW-0472">Membrane</keyword>
<feature type="transmembrane region" description="Helical" evidence="1">
    <location>
        <begin position="216"/>
        <end position="237"/>
    </location>
</feature>
<sequence>MPVSPKLTARGSMLSRSNTSEPVKIVDTTAGWATVLKAMKEYDARMVESWKQEMDNLLIFAGLFSAVVTAFSVESYKLLTPTTPSGKMLSTISRQISSFTVKDGILNSTHILAKRATPTPVSSLIVKVNTLWFLSLTLSVIAAFFAIAVQQWLRHIPIPAHIPLREAVRLRQLRYSGLMRWQVPTIISMLPALLQISVVLFLVGLLQFIRHYNREVALPFTVISSISLVLFAIVSLVPLVQPSCPYKSPLVHITWELTWLAGAVSSYVIMIPVVTLFDCFATAKRQTLFRIANSISSWTNGILTALKPPTTETSRVWTSREVKVASKEKNISDLDLQALSWALTAGPNIADIECCLEDLTVEDRPHCVLQWISVKLEGHTDIYRLLKDGTLRPEIYNKVDHIFSENYRDLLFSVLSKDWPETEEDEKDSDKPFDRMAEPNIPTILMFISKITKVDRGQPWHKSYEEAFMRELQEICYVQRIDADHERTWKGWNVPCRVPTVLLFDCCIKSPQSHHPPLPPALSLFTGDVKRVMDWARHIAVVVMGVQRPDDPDTLWITPQEIILSSSAIALATLADARCADARQSEEIISILRELLTQLRDLTRMARETIGVISTQADIPRRLKDSKSLLFVTPDALLSICHSLEILADSQNGCLPIDDQCPSEKLAEHLLEICRGHATLSHGISPLQQFEVGVRNSMLSEKPRNSRMNTIDDAIYEKEQDSSSNEIGVPEGTLLAAVVTAFVIESNKLLDPTDLDPGGGDLEALNDISAQLSSFSVNKAFVNSTHTLNKRETDPAPTSNVVRVNTLWFLSLTLAVISTFFAIAVQQWLRHIPLPAYIPMREAVRLRQLRYSGMIKWQVPTIISMLPALVQIALVLFIVGLIEFINSMNADVALPFTVVSSVAFALFVVVSLAPLIRPSCPYKSPLVHITWELAWLGSAIAAYVIMIPITTLLDCFANTKRTRLSRIANYISFWTQRILIALQPPTTETSRMWTSRELAESAEKDNVPYLDRTALSWALTAGPTIDEVQSCLQDLIPEDRTACVLDWISLKLEGHMDIYRLLKDGIIDQAILSQVNSLFSENYRDLLMQVLSKGWPETDSNDQVYDRMTDPSIPHVLMFIWAIVQQSDKTLESYKVDFMKELKTICWNQRLDVEGERTWRGWNVACRVPAVLLFNCYINRDETQPHKKIFSASDVTQFLKWAESVAGLILDAQLPDDPALLWITPQELILSSSAVALHAAVGEHSAMRNRQFRVSLQSLLEQLTKLCGPAKDHIQAAAHPWEKLDRRLKDSESLEFVVANAIISISKSLAALADPKSGCLPLEVRKGACASLTLVGQLHEICDDHEEFKEAIVYLQDFDSKVQAASQTESHTSVKTVEPIVR</sequence>
<keyword evidence="4" id="KW-1185">Reference proteome</keyword>
<protein>
    <recommendedName>
        <fullName evidence="2">DUF6535 domain-containing protein</fullName>
    </recommendedName>
</protein>
<gene>
    <name evidence="3" type="ORF">PHLCEN_2v96</name>
</gene>
<comment type="caution">
    <text evidence="3">The sequence shown here is derived from an EMBL/GenBank/DDBJ whole genome shotgun (WGS) entry which is preliminary data.</text>
</comment>
<evidence type="ECO:0000313" key="3">
    <source>
        <dbReference type="EMBL" id="PSS38065.1"/>
    </source>
</evidence>
<reference evidence="3 4" key="1">
    <citation type="submission" date="2018-02" db="EMBL/GenBank/DDBJ databases">
        <title>Genome sequence of the basidiomycete white-rot fungus Phlebia centrifuga.</title>
        <authorList>
            <person name="Granchi Z."/>
            <person name="Peng M."/>
            <person name="de Vries R.P."/>
            <person name="Hilden K."/>
            <person name="Makela M.R."/>
            <person name="Grigoriev I."/>
            <person name="Riley R."/>
        </authorList>
    </citation>
    <scope>NUCLEOTIDE SEQUENCE [LARGE SCALE GENOMIC DNA]</scope>
    <source>
        <strain evidence="3 4">FBCC195</strain>
    </source>
</reference>
<accession>A0A2R6S726</accession>
<proteinExistence type="predicted"/>
<evidence type="ECO:0000313" key="4">
    <source>
        <dbReference type="Proteomes" id="UP000186601"/>
    </source>
</evidence>
<dbReference type="Proteomes" id="UP000186601">
    <property type="component" value="Unassembled WGS sequence"/>
</dbReference>
<evidence type="ECO:0000256" key="1">
    <source>
        <dbReference type="SAM" id="Phobius"/>
    </source>
</evidence>
<feature type="transmembrane region" description="Helical" evidence="1">
    <location>
        <begin position="807"/>
        <end position="829"/>
    </location>
</feature>
<dbReference type="EMBL" id="MLYV02000008">
    <property type="protein sequence ID" value="PSS38065.1"/>
    <property type="molecule type" value="Genomic_DNA"/>
</dbReference>
<feature type="transmembrane region" description="Helical" evidence="1">
    <location>
        <begin position="186"/>
        <end position="209"/>
    </location>
</feature>
<organism evidence="3 4">
    <name type="scientific">Hermanssonia centrifuga</name>
    <dbReference type="NCBI Taxonomy" id="98765"/>
    <lineage>
        <taxon>Eukaryota</taxon>
        <taxon>Fungi</taxon>
        <taxon>Dikarya</taxon>
        <taxon>Basidiomycota</taxon>
        <taxon>Agaricomycotina</taxon>
        <taxon>Agaricomycetes</taxon>
        <taxon>Polyporales</taxon>
        <taxon>Meruliaceae</taxon>
        <taxon>Hermanssonia</taxon>
    </lineage>
</organism>
<name>A0A2R6S726_9APHY</name>
<feature type="transmembrane region" description="Helical" evidence="1">
    <location>
        <begin position="131"/>
        <end position="153"/>
    </location>
</feature>
<feature type="transmembrane region" description="Helical" evidence="1">
    <location>
        <begin position="933"/>
        <end position="957"/>
    </location>
</feature>
<feature type="transmembrane region" description="Helical" evidence="1">
    <location>
        <begin position="257"/>
        <end position="281"/>
    </location>
</feature>
<feature type="transmembrane region" description="Helical" evidence="1">
    <location>
        <begin position="862"/>
        <end position="885"/>
    </location>
</feature>
<feature type="domain" description="DUF6535" evidence="2">
    <location>
        <begin position="32"/>
        <end position="209"/>
    </location>
</feature>
<keyword evidence="1" id="KW-1133">Transmembrane helix</keyword>
<dbReference type="Pfam" id="PF20153">
    <property type="entry name" value="DUF6535"/>
    <property type="match status" value="2"/>
</dbReference>
<dbReference type="OrthoDB" id="2803887at2759"/>